<dbReference type="PANTHER" id="PTHR31589:SF110">
    <property type="entry name" value="PROTEIN, PUTATIVE (DUF239)-RELATED"/>
    <property type="match status" value="1"/>
</dbReference>
<gene>
    <name evidence="2" type="ORF">AMTR_s00016p00039550</name>
</gene>
<protein>
    <recommendedName>
        <fullName evidence="1">Neprosin PEP catalytic domain-containing protein</fullName>
    </recommendedName>
</protein>
<evidence type="ECO:0000259" key="1">
    <source>
        <dbReference type="PROSITE" id="PS52045"/>
    </source>
</evidence>
<evidence type="ECO:0000313" key="2">
    <source>
        <dbReference type="EMBL" id="ERN06100.1"/>
    </source>
</evidence>
<evidence type="ECO:0000313" key="3">
    <source>
        <dbReference type="Proteomes" id="UP000017836"/>
    </source>
</evidence>
<name>W1PG83_AMBTC</name>
<dbReference type="PANTHER" id="PTHR31589">
    <property type="entry name" value="PROTEIN, PUTATIVE (DUF239)-RELATED-RELATED"/>
    <property type="match status" value="1"/>
</dbReference>
<dbReference type="Pfam" id="PF03080">
    <property type="entry name" value="Neprosin"/>
    <property type="match status" value="1"/>
</dbReference>
<dbReference type="InterPro" id="IPR004314">
    <property type="entry name" value="Neprosin"/>
</dbReference>
<accession>W1PG83</accession>
<reference evidence="3" key="1">
    <citation type="journal article" date="2013" name="Science">
        <title>The Amborella genome and the evolution of flowering plants.</title>
        <authorList>
            <consortium name="Amborella Genome Project"/>
        </authorList>
    </citation>
    <scope>NUCLEOTIDE SEQUENCE [LARGE SCALE GENOMIC DNA]</scope>
</reference>
<feature type="domain" description="Neprosin PEP catalytic" evidence="1">
    <location>
        <begin position="1"/>
        <end position="138"/>
    </location>
</feature>
<dbReference type="OMA" id="WIRDKAT"/>
<dbReference type="Proteomes" id="UP000017836">
    <property type="component" value="Unassembled WGS sequence"/>
</dbReference>
<proteinExistence type="predicted"/>
<keyword evidence="3" id="KW-1185">Reference proteome</keyword>
<dbReference type="PROSITE" id="PS52045">
    <property type="entry name" value="NEPROSIN_PEP_CD"/>
    <property type="match status" value="1"/>
</dbReference>
<dbReference type="HOGENOM" id="CLU_030538_5_0_1"/>
<sequence>MTHFKPLSQRIKDPPSQDQNTGHWWYTLEDVPVGYWPASMFTNLQAAVRAVWAGQVLNTHPGGHHTATQMGNGIFPEEKQTAAYFHNLQVLVDSGRWAFPPSLNNFKDNRFCYDSEATFLFVKNAFHFGGPRRSPVCM</sequence>
<dbReference type="Gramene" id="ERN06100">
    <property type="protein sequence ID" value="ERN06100"/>
    <property type="gene ID" value="AMTR_s00016p00039550"/>
</dbReference>
<dbReference type="STRING" id="13333.W1PG83"/>
<dbReference type="InterPro" id="IPR053168">
    <property type="entry name" value="Glutamic_endopeptidase"/>
</dbReference>
<organism evidence="2 3">
    <name type="scientific">Amborella trichopoda</name>
    <dbReference type="NCBI Taxonomy" id="13333"/>
    <lineage>
        <taxon>Eukaryota</taxon>
        <taxon>Viridiplantae</taxon>
        <taxon>Streptophyta</taxon>
        <taxon>Embryophyta</taxon>
        <taxon>Tracheophyta</taxon>
        <taxon>Spermatophyta</taxon>
        <taxon>Magnoliopsida</taxon>
        <taxon>Amborellales</taxon>
        <taxon>Amborellaceae</taxon>
        <taxon>Amborella</taxon>
    </lineage>
</organism>
<dbReference type="AlphaFoldDB" id="W1PG83"/>
<dbReference type="EMBL" id="KI393908">
    <property type="protein sequence ID" value="ERN06100.1"/>
    <property type="molecule type" value="Genomic_DNA"/>
</dbReference>